<evidence type="ECO:0000313" key="6">
    <source>
        <dbReference type="EMBL" id="SPD31749.1"/>
    </source>
</evidence>
<evidence type="ECO:0000256" key="2">
    <source>
        <dbReference type="SAM" id="MobiDB-lite"/>
    </source>
</evidence>
<keyword evidence="1" id="KW-0645">Protease</keyword>
<keyword evidence="3" id="KW-1133">Transmembrane helix</keyword>
<keyword evidence="3" id="KW-0472">Membrane</keyword>
<accession>A0A2N9J5L1</accession>
<dbReference type="Pfam" id="PF07727">
    <property type="entry name" value="RVT_2"/>
    <property type="match status" value="1"/>
</dbReference>
<dbReference type="InterPro" id="IPR013103">
    <property type="entry name" value="RVT_2"/>
</dbReference>
<dbReference type="EMBL" id="OIVN01006376">
    <property type="protein sequence ID" value="SPD31749.1"/>
    <property type="molecule type" value="Genomic_DNA"/>
</dbReference>
<dbReference type="PANTHER" id="PTHR11439:SF461">
    <property type="entry name" value="OS10G0432200 PROTEIN"/>
    <property type="match status" value="1"/>
</dbReference>
<feature type="domain" description="Reverse transcriptase Ty1/copia-type" evidence="4">
    <location>
        <begin position="541"/>
        <end position="624"/>
    </location>
</feature>
<feature type="transmembrane region" description="Helical" evidence="3">
    <location>
        <begin position="161"/>
        <end position="181"/>
    </location>
</feature>
<evidence type="ECO:0000256" key="3">
    <source>
        <dbReference type="SAM" id="Phobius"/>
    </source>
</evidence>
<sequence length="796" mass="87967">MAQTGISAAVAPAHSKSTITLTTDQLEDIITQALIRAGNASSSSTLSVLPGKLSSWLLDSACCNHMTPYPSFFSHTSSARHAPNIHTANGSTMLVRSIGTVSTSKLSIFDVFHVPQLSYNLLSVGQLAELGYRIILDYYGCVVQDPRTGQELGTGRRIGRCLRFSVFVFLLLVSLLVSLLLPHLHLPYHFGILGSGMHHLPGYNNLSLGAPPSKTEEPKENFDTSLTLFVLSSCLPKFLYPFGEKLFSLLPMPSIVFQAQPFLIRLLMSAFLDLHLSINISDPLALPVSSFFSLMNTTNSSLVLAFVASLVMHRLFTEVSQFSSLFLPLLSLSDLFPEVSTPSPELFPPSPEVSTSIPQTESSDHSSGSSSDETPHSSSESPAPAPSEDPAPATTLHCSSRVTSLPSHLRDFHCYTALATLHEPHSYREASSNPLWQASNELRNLDALSRNQTDPLSDTKLVLLPKVSHKEYGIDYEETFAPVARLSICRTLIGCLQPLVSGQLISDGCQKCHSFNGDLNEEVYMQPPPGLSHLQAFLTRFFQLSSYDSALFLRRTGEGITILLLLYVDDMIITGDDLSGIQELKAFLSQNFEMKDLGHLSYFLGLEITSSDDGFYLTQANLVYLTVTRPDISYAVHQVSQFMSAPRSTHYAAVLRILRYLKGTLFHDLHFSAQSSLTLRAYSDADWAGDPTDRRSTTEAEYRALADTTSELLWLRWLLQDLGVSTSSATPIYCDNRSAIQIARNDVFHERTKHIEIDCHLVRHHLLQGSLQLISVSSHDQLADIFTKSHAYWTFP</sequence>
<dbReference type="CDD" id="cd09272">
    <property type="entry name" value="RNase_HI_RT_Ty1"/>
    <property type="match status" value="1"/>
</dbReference>
<dbReference type="Pfam" id="PF22936">
    <property type="entry name" value="Pol_BBD"/>
    <property type="match status" value="1"/>
</dbReference>
<feature type="compositionally biased region" description="Low complexity" evidence="2">
    <location>
        <begin position="365"/>
        <end position="382"/>
    </location>
</feature>
<evidence type="ECO:0000256" key="1">
    <source>
        <dbReference type="ARBA" id="ARBA00022750"/>
    </source>
</evidence>
<dbReference type="GO" id="GO:0004190">
    <property type="term" value="F:aspartic-type endopeptidase activity"/>
    <property type="evidence" value="ECO:0007669"/>
    <property type="project" value="UniProtKB-KW"/>
</dbReference>
<keyword evidence="1" id="KW-0064">Aspartyl protease</keyword>
<organism evidence="6">
    <name type="scientific">Fagus sylvatica</name>
    <name type="common">Beechnut</name>
    <dbReference type="NCBI Taxonomy" id="28930"/>
    <lineage>
        <taxon>Eukaryota</taxon>
        <taxon>Viridiplantae</taxon>
        <taxon>Streptophyta</taxon>
        <taxon>Embryophyta</taxon>
        <taxon>Tracheophyta</taxon>
        <taxon>Spermatophyta</taxon>
        <taxon>Magnoliopsida</taxon>
        <taxon>eudicotyledons</taxon>
        <taxon>Gunneridae</taxon>
        <taxon>Pentapetalae</taxon>
        <taxon>rosids</taxon>
        <taxon>fabids</taxon>
        <taxon>Fagales</taxon>
        <taxon>Fagaceae</taxon>
        <taxon>Fagus</taxon>
    </lineage>
</organism>
<keyword evidence="1" id="KW-0378">Hydrolase</keyword>
<dbReference type="SUPFAM" id="SSF56672">
    <property type="entry name" value="DNA/RNA polymerases"/>
    <property type="match status" value="1"/>
</dbReference>
<evidence type="ECO:0000259" key="4">
    <source>
        <dbReference type="Pfam" id="PF07727"/>
    </source>
</evidence>
<name>A0A2N9J5L1_FAGSY</name>
<evidence type="ECO:0000259" key="5">
    <source>
        <dbReference type="Pfam" id="PF22936"/>
    </source>
</evidence>
<reference evidence="6" key="1">
    <citation type="submission" date="2018-02" db="EMBL/GenBank/DDBJ databases">
        <authorList>
            <person name="Cohen D.B."/>
            <person name="Kent A.D."/>
        </authorList>
    </citation>
    <scope>NUCLEOTIDE SEQUENCE</scope>
</reference>
<feature type="region of interest" description="Disordered" evidence="2">
    <location>
        <begin position="343"/>
        <end position="395"/>
    </location>
</feature>
<dbReference type="InterPro" id="IPR054722">
    <property type="entry name" value="PolX-like_BBD"/>
</dbReference>
<dbReference type="InterPro" id="IPR043502">
    <property type="entry name" value="DNA/RNA_pol_sf"/>
</dbReference>
<keyword evidence="3" id="KW-0812">Transmembrane</keyword>
<proteinExistence type="predicted"/>
<feature type="domain" description="Retrovirus-related Pol polyprotein from transposon TNT 1-94-like beta-barrel" evidence="5">
    <location>
        <begin position="56"/>
        <end position="132"/>
    </location>
</feature>
<protein>
    <submittedName>
        <fullName evidence="6">Uncharacterized protein</fullName>
    </submittedName>
</protein>
<gene>
    <name evidence="6" type="ORF">FSB_LOCUS59631</name>
</gene>
<dbReference type="PANTHER" id="PTHR11439">
    <property type="entry name" value="GAG-POL-RELATED RETROTRANSPOSON"/>
    <property type="match status" value="1"/>
</dbReference>
<dbReference type="AlphaFoldDB" id="A0A2N9J5L1"/>